<keyword evidence="4" id="KW-1185">Reference proteome</keyword>
<organism evidence="3 4">
    <name type="scientific">Schaalia canis</name>
    <dbReference type="NCBI Taxonomy" id="100469"/>
    <lineage>
        <taxon>Bacteria</taxon>
        <taxon>Bacillati</taxon>
        <taxon>Actinomycetota</taxon>
        <taxon>Actinomycetes</taxon>
        <taxon>Actinomycetales</taxon>
        <taxon>Actinomycetaceae</taxon>
        <taxon>Schaalia</taxon>
    </lineage>
</organism>
<dbReference type="PRINTS" id="PR00050">
    <property type="entry name" value="COLDSHOCK"/>
</dbReference>
<protein>
    <submittedName>
        <fullName evidence="3">Cold shock domain-containing protein</fullName>
    </submittedName>
</protein>
<evidence type="ECO:0000256" key="1">
    <source>
        <dbReference type="RuleBase" id="RU000408"/>
    </source>
</evidence>
<dbReference type="RefSeq" id="WP_124868581.1">
    <property type="nucleotide sequence ID" value="NZ_RQZF01000002.1"/>
</dbReference>
<accession>A0A3P1SHU4</accession>
<dbReference type="AlphaFoldDB" id="A0A3P1SHU4"/>
<dbReference type="InterPro" id="IPR002059">
    <property type="entry name" value="CSP_DNA-bd"/>
</dbReference>
<dbReference type="Pfam" id="PF00313">
    <property type="entry name" value="CSD"/>
    <property type="match status" value="1"/>
</dbReference>
<dbReference type="InterPro" id="IPR012340">
    <property type="entry name" value="NA-bd_OB-fold"/>
</dbReference>
<dbReference type="Proteomes" id="UP000280444">
    <property type="component" value="Unassembled WGS sequence"/>
</dbReference>
<dbReference type="InterPro" id="IPR011129">
    <property type="entry name" value="CSD"/>
</dbReference>
<proteinExistence type="predicted"/>
<dbReference type="SUPFAM" id="SSF50249">
    <property type="entry name" value="Nucleic acid-binding proteins"/>
    <property type="match status" value="1"/>
</dbReference>
<sequence>MPTGKVKFFDTERGFGFIAGDDGNEVFLHSSALPEDLPNPRPGTRVEYGVADGRKGPQALSVRVIATPPSVARAQRRKPQAMVPVVEDLIKLLDAGSNQLRRGKYPDNAHQIAKVLRAVAEEFDA</sequence>
<gene>
    <name evidence="3" type="ORF">EII11_03295</name>
</gene>
<evidence type="ECO:0000313" key="3">
    <source>
        <dbReference type="EMBL" id="RRC95892.1"/>
    </source>
</evidence>
<reference evidence="3 4" key="1">
    <citation type="submission" date="2018-11" db="EMBL/GenBank/DDBJ databases">
        <title>Genomes From Bacteria Associated with the Canine Oral Cavity: a Test Case for Automated Genome-Based Taxonomic Assignment.</title>
        <authorList>
            <person name="Coil D.A."/>
            <person name="Jospin G."/>
            <person name="Darling A.E."/>
            <person name="Wallis C."/>
            <person name="Davis I.J."/>
            <person name="Harris S."/>
            <person name="Eisen J.A."/>
            <person name="Holcombe L.J."/>
            <person name="O'Flynn C."/>
        </authorList>
    </citation>
    <scope>NUCLEOTIDE SEQUENCE [LARGE SCALE GENOMIC DNA]</scope>
    <source>
        <strain evidence="3 4">OH770</strain>
    </source>
</reference>
<evidence type="ECO:0000313" key="4">
    <source>
        <dbReference type="Proteomes" id="UP000280444"/>
    </source>
</evidence>
<dbReference type="PROSITE" id="PS51857">
    <property type="entry name" value="CSD_2"/>
    <property type="match status" value="1"/>
</dbReference>
<comment type="caution">
    <text evidence="3">The sequence shown here is derived from an EMBL/GenBank/DDBJ whole genome shotgun (WGS) entry which is preliminary data.</text>
</comment>
<dbReference type="PANTHER" id="PTHR11544">
    <property type="entry name" value="COLD SHOCK DOMAIN CONTAINING PROTEINS"/>
    <property type="match status" value="1"/>
</dbReference>
<dbReference type="EMBL" id="RQZF01000002">
    <property type="protein sequence ID" value="RRC95892.1"/>
    <property type="molecule type" value="Genomic_DNA"/>
</dbReference>
<dbReference type="GO" id="GO:0005737">
    <property type="term" value="C:cytoplasm"/>
    <property type="evidence" value="ECO:0007669"/>
    <property type="project" value="UniProtKB-SubCell"/>
</dbReference>
<dbReference type="InterPro" id="IPR050181">
    <property type="entry name" value="Cold_shock_domain"/>
</dbReference>
<evidence type="ECO:0000259" key="2">
    <source>
        <dbReference type="PROSITE" id="PS51857"/>
    </source>
</evidence>
<dbReference type="OrthoDB" id="7477356at2"/>
<comment type="subcellular location">
    <subcellularLocation>
        <location evidence="1">Cytoplasm</location>
    </subcellularLocation>
</comment>
<dbReference type="InterPro" id="IPR019844">
    <property type="entry name" value="CSD_CS"/>
</dbReference>
<dbReference type="PROSITE" id="PS00352">
    <property type="entry name" value="CSD_1"/>
    <property type="match status" value="1"/>
</dbReference>
<dbReference type="Gene3D" id="2.40.50.140">
    <property type="entry name" value="Nucleic acid-binding proteins"/>
    <property type="match status" value="1"/>
</dbReference>
<dbReference type="GO" id="GO:0003676">
    <property type="term" value="F:nucleic acid binding"/>
    <property type="evidence" value="ECO:0007669"/>
    <property type="project" value="InterPro"/>
</dbReference>
<feature type="domain" description="CSD" evidence="2">
    <location>
        <begin position="1"/>
        <end position="64"/>
    </location>
</feature>
<dbReference type="SMART" id="SM00357">
    <property type="entry name" value="CSP"/>
    <property type="match status" value="1"/>
</dbReference>
<name>A0A3P1SHU4_9ACTO</name>